<dbReference type="NCBIfam" id="TIGR03930">
    <property type="entry name" value="WXG100_ESAT6"/>
    <property type="match status" value="1"/>
</dbReference>
<keyword evidence="3" id="KW-1185">Reference proteome</keyword>
<gene>
    <name evidence="2" type="ORF">HUT08_27850</name>
</gene>
<evidence type="ECO:0000313" key="3">
    <source>
        <dbReference type="Proteomes" id="UP000509303"/>
    </source>
</evidence>
<comment type="similarity">
    <text evidence="1">Belongs to the WXG100 family.</text>
</comment>
<sequence length="95" mass="10667">MSLLVTYETVTTAANDVRTTANTLKTELDELHRRVERVVSTWEGDAQIAFHETQTQWNTSVNELTSTLHQIARALDDATEGYRATDKAAAAQFRI</sequence>
<proteinExistence type="inferred from homology"/>
<protein>
    <recommendedName>
        <fullName evidence="1">ESAT-6-like protein</fullName>
    </recommendedName>
</protein>
<dbReference type="Proteomes" id="UP000509303">
    <property type="component" value="Chromosome"/>
</dbReference>
<dbReference type="InterPro" id="IPR010310">
    <property type="entry name" value="T7SS_ESAT-6-like"/>
</dbReference>
<dbReference type="GeneID" id="95460452"/>
<evidence type="ECO:0000256" key="1">
    <source>
        <dbReference type="RuleBase" id="RU362001"/>
    </source>
</evidence>
<name>A0A7H8NE39_9ACTN</name>
<dbReference type="AlphaFoldDB" id="A0A7H8NE39"/>
<dbReference type="EMBL" id="CP054929">
    <property type="protein sequence ID" value="QKW52723.1"/>
    <property type="molecule type" value="Genomic_DNA"/>
</dbReference>
<reference evidence="2 3" key="1">
    <citation type="submission" date="2020-06" db="EMBL/GenBank/DDBJ databases">
        <title>Genome mining for natural products.</title>
        <authorList>
            <person name="Zhang B."/>
            <person name="Shi J."/>
            <person name="Ge H."/>
        </authorList>
    </citation>
    <scope>NUCLEOTIDE SEQUENCE [LARGE SCALE GENOMIC DNA]</scope>
    <source>
        <strain evidence="2 3">NA00687</strain>
    </source>
</reference>
<accession>A0A7G8K9M3</accession>
<accession>A0A7H8NE39</accession>
<evidence type="ECO:0000313" key="2">
    <source>
        <dbReference type="EMBL" id="QKW52723.1"/>
    </source>
</evidence>
<dbReference type="RefSeq" id="WP_176164434.1">
    <property type="nucleotide sequence ID" value="NZ_CP054929.1"/>
</dbReference>
<dbReference type="Gene3D" id="1.10.287.1060">
    <property type="entry name" value="ESAT-6-like"/>
    <property type="match status" value="1"/>
</dbReference>
<dbReference type="Pfam" id="PF06013">
    <property type="entry name" value="WXG100"/>
    <property type="match status" value="1"/>
</dbReference>
<organism evidence="2 3">
    <name type="scientific">Streptomyces buecherae</name>
    <dbReference type="NCBI Taxonomy" id="2763006"/>
    <lineage>
        <taxon>Bacteria</taxon>
        <taxon>Bacillati</taxon>
        <taxon>Actinomycetota</taxon>
        <taxon>Actinomycetes</taxon>
        <taxon>Kitasatosporales</taxon>
        <taxon>Streptomycetaceae</taxon>
        <taxon>Streptomyces</taxon>
    </lineage>
</organism>
<dbReference type="SUPFAM" id="SSF140453">
    <property type="entry name" value="EsxAB dimer-like"/>
    <property type="match status" value="1"/>
</dbReference>
<dbReference type="InterPro" id="IPR036689">
    <property type="entry name" value="ESAT-6-like_sf"/>
</dbReference>